<feature type="chain" id="PRO_5016958369" description="TPM domain-containing protein" evidence="3">
    <location>
        <begin position="24"/>
        <end position="233"/>
    </location>
</feature>
<feature type="transmembrane region" description="Helical" evidence="2">
    <location>
        <begin position="174"/>
        <end position="196"/>
    </location>
</feature>
<keyword evidence="2" id="KW-0812">Transmembrane</keyword>
<evidence type="ECO:0000256" key="2">
    <source>
        <dbReference type="SAM" id="Phobius"/>
    </source>
</evidence>
<proteinExistence type="predicted"/>
<evidence type="ECO:0000256" key="1">
    <source>
        <dbReference type="SAM" id="MobiDB-lite"/>
    </source>
</evidence>
<sequence length="233" mass="24153">MAALLIMVFALGAISLPSGLAWASGQVADGVGALKITGNITDTENLLGNNLPAVTDAIAKTKHEDGVTVRLLYLQTFGDKSDPASWAGHLLTSLNPDPNTILLAVASGDGNLVVAVSPNSDEWLRSKATVDKLSDAALKPINQSSPDWSGSAIAMMRELTTLKKTSTPHTISRLGALGLVGALLLIALVSLLLVLLHRGRGKGGRAKNPEPAGRSKESECSAMDASADRSAQN</sequence>
<feature type="signal peptide" evidence="3">
    <location>
        <begin position="1"/>
        <end position="23"/>
    </location>
</feature>
<name>A0A366KAM8_9BIFI</name>
<comment type="caution">
    <text evidence="4">The sequence shown here is derived from an EMBL/GenBank/DDBJ whole genome shotgun (WGS) entry which is preliminary data.</text>
</comment>
<accession>A0A366KAM8</accession>
<dbReference type="EMBL" id="PDCG01000001">
    <property type="protein sequence ID" value="RBP98407.1"/>
    <property type="molecule type" value="Genomic_DNA"/>
</dbReference>
<keyword evidence="5" id="KW-1185">Reference proteome</keyword>
<gene>
    <name evidence="4" type="ORF">CRD60_00620</name>
</gene>
<organism evidence="4 5">
    <name type="scientific">Bifidobacterium aemilianum</name>
    <dbReference type="NCBI Taxonomy" id="2493120"/>
    <lineage>
        <taxon>Bacteria</taxon>
        <taxon>Bacillati</taxon>
        <taxon>Actinomycetota</taxon>
        <taxon>Actinomycetes</taxon>
        <taxon>Bifidobacteriales</taxon>
        <taxon>Bifidobacteriaceae</taxon>
        <taxon>Bifidobacterium</taxon>
    </lineage>
</organism>
<dbReference type="AlphaFoldDB" id="A0A366KAM8"/>
<keyword evidence="3" id="KW-0732">Signal</keyword>
<keyword evidence="2" id="KW-0472">Membrane</keyword>
<dbReference type="Gene3D" id="3.10.310.50">
    <property type="match status" value="1"/>
</dbReference>
<evidence type="ECO:0000313" key="4">
    <source>
        <dbReference type="EMBL" id="RBP98407.1"/>
    </source>
</evidence>
<evidence type="ECO:0008006" key="6">
    <source>
        <dbReference type="Google" id="ProtNLM"/>
    </source>
</evidence>
<feature type="region of interest" description="Disordered" evidence="1">
    <location>
        <begin position="201"/>
        <end position="233"/>
    </location>
</feature>
<protein>
    <recommendedName>
        <fullName evidence="6">TPM domain-containing protein</fullName>
    </recommendedName>
</protein>
<dbReference type="Proteomes" id="UP000252530">
    <property type="component" value="Unassembled WGS sequence"/>
</dbReference>
<keyword evidence="2" id="KW-1133">Transmembrane helix</keyword>
<evidence type="ECO:0000256" key="3">
    <source>
        <dbReference type="SAM" id="SignalP"/>
    </source>
</evidence>
<evidence type="ECO:0000313" key="5">
    <source>
        <dbReference type="Proteomes" id="UP000252530"/>
    </source>
</evidence>
<reference evidence="4 5" key="1">
    <citation type="submission" date="2017-10" db="EMBL/GenBank/DDBJ databases">
        <title>Bifidobacterium xylocopum sp. nov. and Bifidobacterium aemilianum sp. nov., from the carpenter bee (Xylocopa violacea) digestive tract.</title>
        <authorList>
            <person name="Alberoni D."/>
            <person name="Baffoni L."/>
            <person name="Di Gioia D."/>
            <person name="Gaggia F."/>
            <person name="Biavati B."/>
        </authorList>
    </citation>
    <scope>NUCLEOTIDE SEQUENCE [LARGE SCALE GENOMIC DNA]</scope>
    <source>
        <strain evidence="4 5">XV10</strain>
    </source>
</reference>